<feature type="region of interest" description="Disordered" evidence="1">
    <location>
        <begin position="15"/>
        <end position="48"/>
    </location>
</feature>
<gene>
    <name evidence="3" type="ORF">MTR65_20105</name>
</gene>
<dbReference type="Proteomes" id="UP001162802">
    <property type="component" value="Unassembled WGS sequence"/>
</dbReference>
<dbReference type="Pfam" id="PF01609">
    <property type="entry name" value="DDE_Tnp_1"/>
    <property type="match status" value="1"/>
</dbReference>
<sequence>MELGLRPVPALGRTRRLGCHAADPGRSGPDRRLAAHDRQHHGSRPCLGRGRKRGACAQAFGRSRGGFTCKVHARCDNQGLPLGFHLTGGEASDYGGVDSLMAMPVPKPAALLADRGYDGDRFRENLLLSNILPVIPPRSNRKAPEHPNYRRYRDRNRVERMF</sequence>
<reference evidence="3" key="1">
    <citation type="submission" date="2022-03" db="EMBL/GenBank/DDBJ databases">
        <title>Identification of a novel bacterium isolated from mangrove sediments.</title>
        <authorList>
            <person name="Pan X."/>
        </authorList>
    </citation>
    <scope>NUCLEOTIDE SEQUENCE</scope>
    <source>
        <strain evidence="3">B2637</strain>
    </source>
</reference>
<evidence type="ECO:0000256" key="1">
    <source>
        <dbReference type="SAM" id="MobiDB-lite"/>
    </source>
</evidence>
<feature type="domain" description="Transposase IS4-like" evidence="2">
    <location>
        <begin position="62"/>
        <end position="156"/>
    </location>
</feature>
<evidence type="ECO:0000259" key="2">
    <source>
        <dbReference type="Pfam" id="PF01609"/>
    </source>
</evidence>
<dbReference type="EMBL" id="JALHAT010000088">
    <property type="protein sequence ID" value="MCJ1962990.1"/>
    <property type="molecule type" value="Genomic_DNA"/>
</dbReference>
<feature type="non-terminal residue" evidence="3">
    <location>
        <position position="162"/>
    </location>
</feature>
<name>A0ABT0AIH7_9SPHN</name>
<accession>A0ABT0AIH7</accession>
<feature type="compositionally biased region" description="Basic and acidic residues" evidence="1">
    <location>
        <begin position="28"/>
        <end position="37"/>
    </location>
</feature>
<dbReference type="InterPro" id="IPR002559">
    <property type="entry name" value="Transposase_11"/>
</dbReference>
<evidence type="ECO:0000313" key="3">
    <source>
        <dbReference type="EMBL" id="MCJ1962990.1"/>
    </source>
</evidence>
<feature type="region of interest" description="Disordered" evidence="1">
    <location>
        <begin position="139"/>
        <end position="162"/>
    </location>
</feature>
<evidence type="ECO:0000313" key="4">
    <source>
        <dbReference type="Proteomes" id="UP001162802"/>
    </source>
</evidence>
<protein>
    <submittedName>
        <fullName evidence="3">Transposase</fullName>
    </submittedName>
</protein>
<feature type="compositionally biased region" description="Basic residues" evidence="1">
    <location>
        <begin position="38"/>
        <end position="48"/>
    </location>
</feature>
<organism evidence="3 4">
    <name type="scientific">Novosphingobium mangrovi</name>
    <name type="common">ex Hu et al. 2023</name>
    <dbReference type="NCBI Taxonomy" id="2930094"/>
    <lineage>
        <taxon>Bacteria</taxon>
        <taxon>Pseudomonadati</taxon>
        <taxon>Pseudomonadota</taxon>
        <taxon>Alphaproteobacteria</taxon>
        <taxon>Sphingomonadales</taxon>
        <taxon>Sphingomonadaceae</taxon>
        <taxon>Novosphingobium</taxon>
    </lineage>
</organism>
<proteinExistence type="predicted"/>
<comment type="caution">
    <text evidence="3">The sequence shown here is derived from an EMBL/GenBank/DDBJ whole genome shotgun (WGS) entry which is preliminary data.</text>
</comment>
<keyword evidence="4" id="KW-1185">Reference proteome</keyword>